<feature type="region of interest" description="Disordered" evidence="1">
    <location>
        <begin position="138"/>
        <end position="173"/>
    </location>
</feature>
<evidence type="ECO:0000256" key="1">
    <source>
        <dbReference type="SAM" id="MobiDB-lite"/>
    </source>
</evidence>
<reference evidence="2 3" key="1">
    <citation type="submission" date="2019-05" db="EMBL/GenBank/DDBJ databases">
        <title>Another draft genome of Portunus trituberculatus and its Hox gene families provides insights of decapod evolution.</title>
        <authorList>
            <person name="Jeong J.-H."/>
            <person name="Song I."/>
            <person name="Kim S."/>
            <person name="Choi T."/>
            <person name="Kim D."/>
            <person name="Ryu S."/>
            <person name="Kim W."/>
        </authorList>
    </citation>
    <scope>NUCLEOTIDE SEQUENCE [LARGE SCALE GENOMIC DNA]</scope>
    <source>
        <tissue evidence="2">Muscle</tissue>
    </source>
</reference>
<keyword evidence="3" id="KW-1185">Reference proteome</keyword>
<proteinExistence type="predicted"/>
<evidence type="ECO:0000313" key="2">
    <source>
        <dbReference type="EMBL" id="MPC79995.1"/>
    </source>
</evidence>
<feature type="compositionally biased region" description="Basic and acidic residues" evidence="1">
    <location>
        <begin position="138"/>
        <end position="163"/>
    </location>
</feature>
<dbReference type="Proteomes" id="UP000324222">
    <property type="component" value="Unassembled WGS sequence"/>
</dbReference>
<accession>A0A5B7ICS5</accession>
<feature type="region of interest" description="Disordered" evidence="1">
    <location>
        <begin position="185"/>
        <end position="208"/>
    </location>
</feature>
<dbReference type="AlphaFoldDB" id="A0A5B7ICS5"/>
<feature type="compositionally biased region" description="Pro residues" evidence="1">
    <location>
        <begin position="187"/>
        <end position="201"/>
    </location>
</feature>
<name>A0A5B7ICS5_PORTR</name>
<dbReference type="EMBL" id="VSRR010052676">
    <property type="protein sequence ID" value="MPC79995.1"/>
    <property type="molecule type" value="Genomic_DNA"/>
</dbReference>
<comment type="caution">
    <text evidence="2">The sequence shown here is derived from an EMBL/GenBank/DDBJ whole genome shotgun (WGS) entry which is preliminary data.</text>
</comment>
<gene>
    <name evidence="2" type="ORF">E2C01_074556</name>
</gene>
<organism evidence="2 3">
    <name type="scientific">Portunus trituberculatus</name>
    <name type="common">Swimming crab</name>
    <name type="synonym">Neptunus trituberculatus</name>
    <dbReference type="NCBI Taxonomy" id="210409"/>
    <lineage>
        <taxon>Eukaryota</taxon>
        <taxon>Metazoa</taxon>
        <taxon>Ecdysozoa</taxon>
        <taxon>Arthropoda</taxon>
        <taxon>Crustacea</taxon>
        <taxon>Multicrustacea</taxon>
        <taxon>Malacostraca</taxon>
        <taxon>Eumalacostraca</taxon>
        <taxon>Eucarida</taxon>
        <taxon>Decapoda</taxon>
        <taxon>Pleocyemata</taxon>
        <taxon>Brachyura</taxon>
        <taxon>Eubrachyura</taxon>
        <taxon>Portunoidea</taxon>
        <taxon>Portunidae</taxon>
        <taxon>Portuninae</taxon>
        <taxon>Portunus</taxon>
    </lineage>
</organism>
<evidence type="ECO:0000313" key="3">
    <source>
        <dbReference type="Proteomes" id="UP000324222"/>
    </source>
</evidence>
<sequence length="208" mass="23164">MAPGQPRPARTPIVPNVRNGRVWGRCGAVHNFEIEVQNPQMGTARESSGFWSHEAIPTAHLIQLRIQVAYPAAVVRAIVTLLAPVTATRAACHFAAWMGPLYISPDFTSSPNLWLMYARTFRRCSQKSDEFLVTVGRERREGEAERGEERGGDLGPRRCEGRGEGTTAGRGPVGRRHLQYFYFSSRPPLPSLPLPYPPLPSSRPRLNH</sequence>
<protein>
    <submittedName>
        <fullName evidence="2">Uncharacterized protein</fullName>
    </submittedName>
</protein>